<keyword evidence="1" id="KW-0812">Transmembrane</keyword>
<feature type="transmembrane region" description="Helical" evidence="1">
    <location>
        <begin position="50"/>
        <end position="71"/>
    </location>
</feature>
<keyword evidence="1" id="KW-1133">Transmembrane helix</keyword>
<name>A0A0N7FUC1_9ACTN</name>
<dbReference type="AlphaFoldDB" id="A0A0N7FUC1"/>
<dbReference type="EMBL" id="CP011853">
    <property type="protein sequence ID" value="ALG83943.1"/>
    <property type="molecule type" value="Genomic_DNA"/>
</dbReference>
<evidence type="ECO:0000256" key="1">
    <source>
        <dbReference type="SAM" id="Phobius"/>
    </source>
</evidence>
<feature type="transmembrane region" description="Helical" evidence="1">
    <location>
        <begin position="17"/>
        <end position="38"/>
    </location>
</feature>
<dbReference type="PATRIC" id="fig|1136941.3.peg.962"/>
<reference evidence="2 3" key="2">
    <citation type="journal article" date="2017" name="Int. J. Syst. Evol. Microbiol.">
        <title>Gordonia phthalatica sp. nov., a di-n-butyl phthalate-degrading bacterium isolated from activated sludge.</title>
        <authorList>
            <person name="Jin D."/>
            <person name="Kong X."/>
            <person name="Jia M."/>
            <person name="Yu X."/>
            <person name="Wang X."/>
            <person name="Zhuang X."/>
            <person name="Deng Y."/>
            <person name="Bai Z."/>
        </authorList>
    </citation>
    <scope>NUCLEOTIDE SEQUENCE [LARGE SCALE GENOMIC DNA]</scope>
    <source>
        <strain evidence="2 3">QH-11</strain>
    </source>
</reference>
<accession>A0A0N7FUC1</accession>
<dbReference type="Proteomes" id="UP000063789">
    <property type="component" value="Chromosome"/>
</dbReference>
<dbReference type="KEGG" id="goq:ACH46_04720"/>
<gene>
    <name evidence="2" type="ORF">ACH46_04720</name>
</gene>
<keyword evidence="1" id="KW-0472">Membrane</keyword>
<sequence>MICAVTVVLGSIHLIDFFWPLMSVVWGGLILGSAWLVLSAVGLARYRRVAGTIIAPILVFVPIAAVLWSGIVNDVQFSMSRTALGEIASSCTPATDVRAGLFRIERVESAGDACLLFLPSGLASSSGLGIFPSGVPREYASHMKIDHYAGDWFTFVRWI</sequence>
<keyword evidence="3" id="KW-1185">Reference proteome</keyword>
<proteinExistence type="predicted"/>
<organism evidence="2 3">
    <name type="scientific">Gordonia phthalatica</name>
    <dbReference type="NCBI Taxonomy" id="1136941"/>
    <lineage>
        <taxon>Bacteria</taxon>
        <taxon>Bacillati</taxon>
        <taxon>Actinomycetota</taxon>
        <taxon>Actinomycetes</taxon>
        <taxon>Mycobacteriales</taxon>
        <taxon>Gordoniaceae</taxon>
        <taxon>Gordonia</taxon>
    </lineage>
</organism>
<evidence type="ECO:0000313" key="2">
    <source>
        <dbReference type="EMBL" id="ALG83943.1"/>
    </source>
</evidence>
<protein>
    <submittedName>
        <fullName evidence="2">Uncharacterized protein</fullName>
    </submittedName>
</protein>
<reference evidence="3" key="1">
    <citation type="submission" date="2015-06" db="EMBL/GenBank/DDBJ databases">
        <title>Complete genome sequence and metabolic analysis of phthalate degradation pathway in Gordonia sp. QH-11.</title>
        <authorList>
            <person name="Jin D."/>
            <person name="Kong X."/>
            <person name="Bai Z."/>
        </authorList>
    </citation>
    <scope>NUCLEOTIDE SEQUENCE [LARGE SCALE GENOMIC DNA]</scope>
    <source>
        <strain evidence="3">QH-11</strain>
    </source>
</reference>
<evidence type="ECO:0000313" key="3">
    <source>
        <dbReference type="Proteomes" id="UP000063789"/>
    </source>
</evidence>